<evidence type="ECO:0000313" key="3">
    <source>
        <dbReference type="EMBL" id="MBT0652965.1"/>
    </source>
</evidence>
<gene>
    <name evidence="3" type="ORF">KI810_07850</name>
</gene>
<dbReference type="EMBL" id="JAHCVK010000002">
    <property type="protein sequence ID" value="MBT0652965.1"/>
    <property type="molecule type" value="Genomic_DNA"/>
</dbReference>
<keyword evidence="4" id="KW-1185">Reference proteome</keyword>
<sequence length="157" mass="16553">MNSKGQTIVETAIILPILLILVLGIFEFGRAMYIKNTLNNAARAGARAAVVLPTYDATSRPTGLSPKAGEPLNTACSFNNENKSVYEIVCGSLTSGIPRGETTVSISAFTSYSTATTAPTTGDRITVSVTWANFQTVVSKIIPLGNGLSGEASMRYE</sequence>
<feature type="transmembrane region" description="Helical" evidence="1">
    <location>
        <begin position="12"/>
        <end position="33"/>
    </location>
</feature>
<keyword evidence="1" id="KW-1133">Transmembrane helix</keyword>
<dbReference type="InterPro" id="IPR012495">
    <property type="entry name" value="TadE-like_dom"/>
</dbReference>
<comment type="caution">
    <text evidence="3">The sequence shown here is derived from an EMBL/GenBank/DDBJ whole genome shotgun (WGS) entry which is preliminary data.</text>
</comment>
<evidence type="ECO:0000256" key="1">
    <source>
        <dbReference type="SAM" id="Phobius"/>
    </source>
</evidence>
<reference evidence="3 4" key="1">
    <citation type="submission" date="2021-05" db="EMBL/GenBank/DDBJ databases">
        <title>The draft genome of Geobacter luticola JCM 17780.</title>
        <authorList>
            <person name="Xu Z."/>
            <person name="Masuda Y."/>
            <person name="Itoh H."/>
            <person name="Senoo K."/>
        </authorList>
    </citation>
    <scope>NUCLEOTIDE SEQUENCE [LARGE SCALE GENOMIC DNA]</scope>
    <source>
        <strain evidence="3 4">JCM 17780</strain>
    </source>
</reference>
<evidence type="ECO:0000259" key="2">
    <source>
        <dbReference type="Pfam" id="PF07811"/>
    </source>
</evidence>
<name>A0ABS5SC75_9BACT</name>
<keyword evidence="1" id="KW-0812">Transmembrane</keyword>
<protein>
    <submittedName>
        <fullName evidence="3">Pilus assembly protein</fullName>
    </submittedName>
</protein>
<organism evidence="3 4">
    <name type="scientific">Geomobilimonas luticola</name>
    <dbReference type="NCBI Taxonomy" id="1114878"/>
    <lineage>
        <taxon>Bacteria</taxon>
        <taxon>Pseudomonadati</taxon>
        <taxon>Thermodesulfobacteriota</taxon>
        <taxon>Desulfuromonadia</taxon>
        <taxon>Geobacterales</taxon>
        <taxon>Geobacteraceae</taxon>
        <taxon>Geomobilimonas</taxon>
    </lineage>
</organism>
<keyword evidence="1" id="KW-0472">Membrane</keyword>
<dbReference type="RefSeq" id="WP_214174953.1">
    <property type="nucleotide sequence ID" value="NZ_JAHCVK010000002.1"/>
</dbReference>
<evidence type="ECO:0000313" key="4">
    <source>
        <dbReference type="Proteomes" id="UP000756860"/>
    </source>
</evidence>
<proteinExistence type="predicted"/>
<accession>A0ABS5SC75</accession>
<dbReference type="Proteomes" id="UP000756860">
    <property type="component" value="Unassembled WGS sequence"/>
</dbReference>
<dbReference type="Pfam" id="PF07811">
    <property type="entry name" value="TadE"/>
    <property type="match status" value="1"/>
</dbReference>
<feature type="domain" description="TadE-like" evidence="2">
    <location>
        <begin position="5"/>
        <end position="47"/>
    </location>
</feature>